<comment type="caution">
    <text evidence="5">The sequence shown here is derived from an EMBL/GenBank/DDBJ whole genome shotgun (WGS) entry which is preliminary data.</text>
</comment>
<keyword evidence="3" id="KW-0175">Coiled coil</keyword>
<dbReference type="PANTHER" id="PTHR30461:SF2">
    <property type="entry name" value="SERINE RECOMBINASE PINE-RELATED"/>
    <property type="match status" value="1"/>
</dbReference>
<dbReference type="CDD" id="cd00338">
    <property type="entry name" value="Ser_Recombinase"/>
    <property type="match status" value="1"/>
</dbReference>
<dbReference type="Pfam" id="PF07508">
    <property type="entry name" value="Recombinase"/>
    <property type="match status" value="1"/>
</dbReference>
<reference evidence="5 6" key="1">
    <citation type="submission" date="2012-07" db="EMBL/GenBank/DDBJ databases">
        <title>The Genome Sequence of Fusobacterium ulcerans 12_1B.</title>
        <authorList>
            <consortium name="The Broad Institute Genome Sequencing Platform"/>
            <person name="Earl A."/>
            <person name="Ward D."/>
            <person name="Feldgarden M."/>
            <person name="Gevers D."/>
            <person name="Strauss J."/>
            <person name="Ambrose C.E."/>
            <person name="Allen-Vercoe E."/>
            <person name="Walker B."/>
            <person name="Young S.K."/>
            <person name="Zeng Q."/>
            <person name="Gargeya S."/>
            <person name="Fitzgerald M."/>
            <person name="Haas B."/>
            <person name="Abouelleil A."/>
            <person name="Alvarado L."/>
            <person name="Arachchi H.M."/>
            <person name="Berlin A.M."/>
            <person name="Chapman S.B."/>
            <person name="Goldberg J."/>
            <person name="Griggs A."/>
            <person name="Gujja S."/>
            <person name="Hansen M."/>
            <person name="Howarth C."/>
            <person name="Imamovic A."/>
            <person name="Larimer J."/>
            <person name="McCowen C."/>
            <person name="Montmayeur A."/>
            <person name="Murphy C."/>
            <person name="Neiman D."/>
            <person name="Pearson M."/>
            <person name="Priest M."/>
            <person name="Roberts A."/>
            <person name="Saif S."/>
            <person name="Shea T."/>
            <person name="Sisk P."/>
            <person name="Sykes S."/>
            <person name="Wortman J."/>
            <person name="Nusbaum C."/>
            <person name="Birren B."/>
        </authorList>
    </citation>
    <scope>NUCLEOTIDE SEQUENCE [LARGE SCALE GENOMIC DNA]</scope>
    <source>
        <strain evidence="5 6">12_1B</strain>
    </source>
</reference>
<dbReference type="AlphaFoldDB" id="H1PWG1"/>
<dbReference type="Gene3D" id="3.90.1750.20">
    <property type="entry name" value="Putative Large Serine Recombinase, Chain B, Domain 2"/>
    <property type="match status" value="1"/>
</dbReference>
<dbReference type="InterPro" id="IPR038109">
    <property type="entry name" value="DNA_bind_recomb_sf"/>
</dbReference>
<dbReference type="BioCyc" id="FSP457404-HMP:GTSQ-2780-MONOMER"/>
<name>H1PWG1_9FUSO</name>
<proteinExistence type="predicted"/>
<organism evidence="5 6">
    <name type="scientific">Fusobacterium ulcerans 12-1B</name>
    <dbReference type="NCBI Taxonomy" id="457404"/>
    <lineage>
        <taxon>Bacteria</taxon>
        <taxon>Fusobacteriati</taxon>
        <taxon>Fusobacteriota</taxon>
        <taxon>Fusobacteriia</taxon>
        <taxon>Fusobacteriales</taxon>
        <taxon>Fusobacteriaceae</taxon>
        <taxon>Fusobacterium</taxon>
    </lineage>
</organism>
<evidence type="ECO:0000313" key="6">
    <source>
        <dbReference type="Proteomes" id="UP000003233"/>
    </source>
</evidence>
<dbReference type="PANTHER" id="PTHR30461">
    <property type="entry name" value="DNA-INVERTASE FROM LAMBDOID PROPHAGE"/>
    <property type="match status" value="1"/>
</dbReference>
<keyword evidence="2" id="KW-0233">DNA recombination</keyword>
<dbReference type="SUPFAM" id="SSF53041">
    <property type="entry name" value="Resolvase-like"/>
    <property type="match status" value="1"/>
</dbReference>
<dbReference type="PATRIC" id="fig|457404.5.peg.2404"/>
<dbReference type="EMBL" id="AGWJ02000022">
    <property type="protein sequence ID" value="EHO79492.1"/>
    <property type="molecule type" value="Genomic_DNA"/>
</dbReference>
<dbReference type="Pfam" id="PF00239">
    <property type="entry name" value="Resolvase"/>
    <property type="match status" value="1"/>
</dbReference>
<dbReference type="Proteomes" id="UP000003233">
    <property type="component" value="Unassembled WGS sequence"/>
</dbReference>
<dbReference type="GO" id="GO:0000150">
    <property type="term" value="F:DNA strand exchange activity"/>
    <property type="evidence" value="ECO:0007669"/>
    <property type="project" value="InterPro"/>
</dbReference>
<dbReference type="SMART" id="SM00857">
    <property type="entry name" value="Resolvase"/>
    <property type="match status" value="1"/>
</dbReference>
<keyword evidence="6" id="KW-1185">Reference proteome</keyword>
<feature type="domain" description="Resolvase/invertase-type recombinase catalytic" evidence="4">
    <location>
        <begin position="9"/>
        <end position="157"/>
    </location>
</feature>
<dbReference type="InterPro" id="IPR036162">
    <property type="entry name" value="Resolvase-like_N_sf"/>
</dbReference>
<dbReference type="Gene3D" id="3.40.50.1390">
    <property type="entry name" value="Resolvase, N-terminal catalytic domain"/>
    <property type="match status" value="1"/>
</dbReference>
<evidence type="ECO:0000256" key="3">
    <source>
        <dbReference type="SAM" id="Coils"/>
    </source>
</evidence>
<dbReference type="RefSeq" id="WP_008698549.1">
    <property type="nucleotide sequence ID" value="NZ_KE161009.1"/>
</dbReference>
<feature type="coiled-coil region" evidence="3">
    <location>
        <begin position="391"/>
        <end position="429"/>
    </location>
</feature>
<dbReference type="HOGENOM" id="CLU_575889_0_0_0"/>
<dbReference type="InterPro" id="IPR006119">
    <property type="entry name" value="Resolv_N"/>
</dbReference>
<dbReference type="InterPro" id="IPR050639">
    <property type="entry name" value="SSR_resolvase"/>
</dbReference>
<protein>
    <recommendedName>
        <fullName evidence="4">Resolvase/invertase-type recombinase catalytic domain-containing protein</fullName>
    </recommendedName>
</protein>
<evidence type="ECO:0000256" key="1">
    <source>
        <dbReference type="ARBA" id="ARBA00023125"/>
    </source>
</evidence>
<dbReference type="GO" id="GO:0003677">
    <property type="term" value="F:DNA binding"/>
    <property type="evidence" value="ECO:0007669"/>
    <property type="project" value="UniProtKB-KW"/>
</dbReference>
<dbReference type="InterPro" id="IPR011109">
    <property type="entry name" value="DNA_bind_recombinase_dom"/>
</dbReference>
<gene>
    <name evidence="5" type="ORF">HMPREF0402_02754</name>
</gene>
<keyword evidence="1" id="KW-0238">DNA-binding</keyword>
<accession>H1PWG1</accession>
<evidence type="ECO:0000313" key="5">
    <source>
        <dbReference type="EMBL" id="EHO79492.1"/>
    </source>
</evidence>
<evidence type="ECO:0000259" key="4">
    <source>
        <dbReference type="SMART" id="SM00857"/>
    </source>
</evidence>
<sequence length="476" mass="55521">MQTLQAKIAVKYSRVSTNKQDLRGSKDGQEAEIDKFAIANNFTIISSFTDTDHGDIAKRKGLSSMKEYLRLNQAVKYVLVYHSDRFTRSFQDGMRDLFFLEDLGIKLISVLEGEIVADGTFNSLPSLVRLIGAQEDKAKIIKKTTDASYKYAKTNRYLGGNILPWFKLESGYVYGKKCKVIVKNEATWEYYRGFFLAMIKYKNILRAAKEYNLNSFTVAEWLTKPELIGYRTYGKKGKIDQYHNKGRRKNYQTTEEKIFPAILTEEEFLVLNEMRKYNRAKYNKDIYTYLYSNLSYHSCGGKLEGERIKKKDSFVYYYKCNCCKKRFNQKKIETAIAENILNNPGLQIINDINFRLADIYDEIKNINNMIEEENSSEKRILSLVSKNVVGVEAAEEELLKIKKQKNFLKKLLEEKIKLIEEENKKEITEDHISLLKNLLEYSQEDDDDFRGKLKEIINLIVRKIEVSSLDKINIIF</sequence>
<evidence type="ECO:0000256" key="2">
    <source>
        <dbReference type="ARBA" id="ARBA00023172"/>
    </source>
</evidence>